<evidence type="ECO:0000256" key="6">
    <source>
        <dbReference type="SAM" id="MobiDB-lite"/>
    </source>
</evidence>
<evidence type="ECO:0000256" key="4">
    <source>
        <dbReference type="ARBA" id="ARBA00023163"/>
    </source>
</evidence>
<feature type="compositionally biased region" description="Basic and acidic residues" evidence="6">
    <location>
        <begin position="410"/>
        <end position="428"/>
    </location>
</feature>
<keyword evidence="5" id="KW-0539">Nucleus</keyword>
<keyword evidence="3" id="KW-0805">Transcription regulation</keyword>
<comment type="similarity">
    <text evidence="2">Belongs to the SNF5 family.</text>
</comment>
<evidence type="ECO:0000256" key="1">
    <source>
        <dbReference type="ARBA" id="ARBA00004123"/>
    </source>
</evidence>
<dbReference type="OrthoDB" id="10258327at2759"/>
<protein>
    <submittedName>
        <fullName evidence="7">SNF5-domain-containing protein</fullName>
    </submittedName>
</protein>
<evidence type="ECO:0000313" key="8">
    <source>
        <dbReference type="Proteomes" id="UP000256964"/>
    </source>
</evidence>
<dbReference type="InterPro" id="IPR006939">
    <property type="entry name" value="SNF5"/>
</dbReference>
<accession>A0A371DXU4</accession>
<feature type="region of interest" description="Disordered" evidence="6">
    <location>
        <begin position="410"/>
        <end position="442"/>
    </location>
</feature>
<dbReference type="Pfam" id="PF04855">
    <property type="entry name" value="SNF5"/>
    <property type="match status" value="1"/>
</dbReference>
<proteinExistence type="inferred from homology"/>
<dbReference type="AlphaFoldDB" id="A0A371DXU4"/>
<sequence>MHTNPHAIRQPLPTTPQARISTYASRLRTGTTLLMQPILAPSSAAAVATRTSRRGGVVNYADPGSGDEFPDAGAIDSDDSDFVASGGTRQAVRTARLSSRAPVGSSVFHAGTGSGYSTPAPAVQAQPQKTELDQSYLGQVPPSRFITAKVVPETKLAYYSEAALQSQAEKPTALIPIRVEFETDTQRIRDCFVWNVNEALITPETFARTFCLDLDLSLQPYAEIVANQIRAQIEEHEGVASMYLGPDAEWSEKEDENAGEELNECRVILSIDVQIATHHLLDHIEWDLLSPLTPEEFSIKLCTELGLTGEAAPLIAHAIHEELVKHKRDAIEWGVIGGETRDVADEASADRPRDKSGQSLMKDKTGLGLGWGRAPKDGRGPKPLRSVWRDWAEAEEFRTRFEVLTAEEVERRELERERASRRLRRETSKFQSSARSRLSGRR</sequence>
<feature type="compositionally biased region" description="Basic and acidic residues" evidence="6">
    <location>
        <begin position="344"/>
        <end position="365"/>
    </location>
</feature>
<name>A0A371DXU4_9APHY</name>
<evidence type="ECO:0000256" key="5">
    <source>
        <dbReference type="ARBA" id="ARBA00023242"/>
    </source>
</evidence>
<dbReference type="Proteomes" id="UP000256964">
    <property type="component" value="Unassembled WGS sequence"/>
</dbReference>
<dbReference type="STRING" id="139420.A0A371DXU4"/>
<evidence type="ECO:0000256" key="3">
    <source>
        <dbReference type="ARBA" id="ARBA00023015"/>
    </source>
</evidence>
<dbReference type="GO" id="GO:0000228">
    <property type="term" value="C:nuclear chromosome"/>
    <property type="evidence" value="ECO:0007669"/>
    <property type="project" value="InterPro"/>
</dbReference>
<keyword evidence="4" id="KW-0804">Transcription</keyword>
<gene>
    <name evidence="7" type="ORF">OH76DRAFT_1334797</name>
</gene>
<evidence type="ECO:0000313" key="7">
    <source>
        <dbReference type="EMBL" id="RDX57318.1"/>
    </source>
</evidence>
<feature type="region of interest" description="Disordered" evidence="6">
    <location>
        <begin position="344"/>
        <end position="384"/>
    </location>
</feature>
<organism evidence="7 8">
    <name type="scientific">Lentinus brumalis</name>
    <dbReference type="NCBI Taxonomy" id="2498619"/>
    <lineage>
        <taxon>Eukaryota</taxon>
        <taxon>Fungi</taxon>
        <taxon>Dikarya</taxon>
        <taxon>Basidiomycota</taxon>
        <taxon>Agaricomycotina</taxon>
        <taxon>Agaricomycetes</taxon>
        <taxon>Polyporales</taxon>
        <taxon>Polyporaceae</taxon>
        <taxon>Lentinus</taxon>
    </lineage>
</organism>
<comment type="subcellular location">
    <subcellularLocation>
        <location evidence="1">Nucleus</location>
    </subcellularLocation>
</comment>
<keyword evidence="8" id="KW-1185">Reference proteome</keyword>
<dbReference type="GO" id="GO:0006338">
    <property type="term" value="P:chromatin remodeling"/>
    <property type="evidence" value="ECO:0007669"/>
    <property type="project" value="InterPro"/>
</dbReference>
<evidence type="ECO:0000256" key="2">
    <source>
        <dbReference type="ARBA" id="ARBA00010239"/>
    </source>
</evidence>
<reference evidence="7 8" key="1">
    <citation type="journal article" date="2018" name="Biotechnol. Biofuels">
        <title>Integrative visual omics of the white-rot fungus Polyporus brumalis exposes the biotechnological potential of its oxidative enzymes for delignifying raw plant biomass.</title>
        <authorList>
            <person name="Miyauchi S."/>
            <person name="Rancon A."/>
            <person name="Drula E."/>
            <person name="Hage H."/>
            <person name="Chaduli D."/>
            <person name="Favel A."/>
            <person name="Grisel S."/>
            <person name="Henrissat B."/>
            <person name="Herpoel-Gimbert I."/>
            <person name="Ruiz-Duenas F.J."/>
            <person name="Chevret D."/>
            <person name="Hainaut M."/>
            <person name="Lin J."/>
            <person name="Wang M."/>
            <person name="Pangilinan J."/>
            <person name="Lipzen A."/>
            <person name="Lesage-Meessen L."/>
            <person name="Navarro D."/>
            <person name="Riley R."/>
            <person name="Grigoriev I.V."/>
            <person name="Zhou S."/>
            <person name="Raouche S."/>
            <person name="Rosso M.N."/>
        </authorList>
    </citation>
    <scope>NUCLEOTIDE SEQUENCE [LARGE SCALE GENOMIC DNA]</scope>
    <source>
        <strain evidence="7 8">BRFM 1820</strain>
    </source>
</reference>
<dbReference type="PANTHER" id="PTHR10019">
    <property type="entry name" value="SNF5"/>
    <property type="match status" value="1"/>
</dbReference>
<dbReference type="EMBL" id="KZ857379">
    <property type="protein sequence ID" value="RDX57318.1"/>
    <property type="molecule type" value="Genomic_DNA"/>
</dbReference>